<comment type="caution">
    <text evidence="6">The sequence shown here is derived from an EMBL/GenBank/DDBJ whole genome shotgun (WGS) entry which is preliminary data.</text>
</comment>
<evidence type="ECO:0000256" key="3">
    <source>
        <dbReference type="ARBA" id="ARBA00022691"/>
    </source>
</evidence>
<dbReference type="GO" id="GO:0046983">
    <property type="term" value="F:protein dimerization activity"/>
    <property type="evidence" value="ECO:0007669"/>
    <property type="project" value="InterPro"/>
</dbReference>
<keyword evidence="1 6" id="KW-0489">Methyltransferase</keyword>
<dbReference type="Proteomes" id="UP001302812">
    <property type="component" value="Unassembled WGS sequence"/>
</dbReference>
<keyword evidence="7" id="KW-1185">Reference proteome</keyword>
<proteinExistence type="predicted"/>
<feature type="domain" description="O-methyltransferase C-terminal" evidence="4">
    <location>
        <begin position="242"/>
        <end position="394"/>
    </location>
</feature>
<dbReference type="GO" id="GO:0008171">
    <property type="term" value="F:O-methyltransferase activity"/>
    <property type="evidence" value="ECO:0007669"/>
    <property type="project" value="InterPro"/>
</dbReference>
<dbReference type="InterPro" id="IPR016461">
    <property type="entry name" value="COMT-like"/>
</dbReference>
<dbReference type="SUPFAM" id="SSF46785">
    <property type="entry name" value="Winged helix' DNA-binding domain"/>
    <property type="match status" value="1"/>
</dbReference>
<evidence type="ECO:0000259" key="5">
    <source>
        <dbReference type="Pfam" id="PF08100"/>
    </source>
</evidence>
<dbReference type="Gene3D" id="1.10.10.10">
    <property type="entry name" value="Winged helix-like DNA-binding domain superfamily/Winged helix DNA-binding domain"/>
    <property type="match status" value="1"/>
</dbReference>
<name>A0AAN6QF94_9PEZI</name>
<dbReference type="Pfam" id="PF08100">
    <property type="entry name" value="Dimerisation"/>
    <property type="match status" value="1"/>
</dbReference>
<dbReference type="InterPro" id="IPR012967">
    <property type="entry name" value="COMT_dimerisation"/>
</dbReference>
<accession>A0AAN6QF94</accession>
<dbReference type="PANTHER" id="PTHR43712:SF2">
    <property type="entry name" value="O-METHYLTRANSFERASE CICE"/>
    <property type="match status" value="1"/>
</dbReference>
<keyword evidence="3" id="KW-0949">S-adenosyl-L-methionine</keyword>
<dbReference type="Pfam" id="PF00891">
    <property type="entry name" value="Methyltransf_2"/>
    <property type="match status" value="1"/>
</dbReference>
<dbReference type="AlphaFoldDB" id="A0AAN6QF94"/>
<dbReference type="EMBL" id="MU853358">
    <property type="protein sequence ID" value="KAK4109157.1"/>
    <property type="molecule type" value="Genomic_DNA"/>
</dbReference>
<organism evidence="6 7">
    <name type="scientific">Canariomyces notabilis</name>
    <dbReference type="NCBI Taxonomy" id="2074819"/>
    <lineage>
        <taxon>Eukaryota</taxon>
        <taxon>Fungi</taxon>
        <taxon>Dikarya</taxon>
        <taxon>Ascomycota</taxon>
        <taxon>Pezizomycotina</taxon>
        <taxon>Sordariomycetes</taxon>
        <taxon>Sordariomycetidae</taxon>
        <taxon>Sordariales</taxon>
        <taxon>Chaetomiaceae</taxon>
        <taxon>Canariomyces</taxon>
    </lineage>
</organism>
<dbReference type="Gene3D" id="3.40.50.150">
    <property type="entry name" value="Vaccinia Virus protein VP39"/>
    <property type="match status" value="1"/>
</dbReference>
<dbReference type="GeneID" id="89940093"/>
<evidence type="ECO:0000259" key="4">
    <source>
        <dbReference type="Pfam" id="PF00891"/>
    </source>
</evidence>
<feature type="domain" description="O-methyltransferase dimerisation" evidence="5">
    <location>
        <begin position="61"/>
        <end position="134"/>
    </location>
</feature>
<evidence type="ECO:0000256" key="1">
    <source>
        <dbReference type="ARBA" id="ARBA00022603"/>
    </source>
</evidence>
<dbReference type="RefSeq" id="XP_064666727.1">
    <property type="nucleotide sequence ID" value="XM_064815968.1"/>
</dbReference>
<dbReference type="PROSITE" id="PS51683">
    <property type="entry name" value="SAM_OMT_II"/>
    <property type="match status" value="1"/>
</dbReference>
<dbReference type="InterPro" id="IPR001077">
    <property type="entry name" value="COMT_C"/>
</dbReference>
<evidence type="ECO:0000313" key="7">
    <source>
        <dbReference type="Proteomes" id="UP001302812"/>
    </source>
</evidence>
<dbReference type="PANTHER" id="PTHR43712">
    <property type="entry name" value="PUTATIVE (AFU_ORTHOLOGUE AFUA_4G14580)-RELATED"/>
    <property type="match status" value="1"/>
</dbReference>
<dbReference type="InterPro" id="IPR036388">
    <property type="entry name" value="WH-like_DNA-bd_sf"/>
</dbReference>
<gene>
    <name evidence="6" type="ORF">N656DRAFT_783458</name>
</gene>
<reference evidence="6" key="2">
    <citation type="submission" date="2023-05" db="EMBL/GenBank/DDBJ databases">
        <authorList>
            <consortium name="Lawrence Berkeley National Laboratory"/>
            <person name="Steindorff A."/>
            <person name="Hensen N."/>
            <person name="Bonometti L."/>
            <person name="Westerberg I."/>
            <person name="Brannstrom I.O."/>
            <person name="Guillou S."/>
            <person name="Cros-Aarteil S."/>
            <person name="Calhoun S."/>
            <person name="Haridas S."/>
            <person name="Kuo A."/>
            <person name="Mondo S."/>
            <person name="Pangilinan J."/>
            <person name="Riley R."/>
            <person name="Labutti K."/>
            <person name="Andreopoulos B."/>
            <person name="Lipzen A."/>
            <person name="Chen C."/>
            <person name="Yanf M."/>
            <person name="Daum C."/>
            <person name="Ng V."/>
            <person name="Clum A."/>
            <person name="Ohm R."/>
            <person name="Martin F."/>
            <person name="Silar P."/>
            <person name="Natvig D."/>
            <person name="Lalanne C."/>
            <person name="Gautier V."/>
            <person name="Ament-Velasquez S.L."/>
            <person name="Kruys A."/>
            <person name="Hutchinson M.I."/>
            <person name="Powell A.J."/>
            <person name="Barry K."/>
            <person name="Miller A.N."/>
            <person name="Grigoriev I.V."/>
            <person name="Debuchy R."/>
            <person name="Gladieux P."/>
            <person name="Thoren M.H."/>
            <person name="Johannesson H."/>
        </authorList>
    </citation>
    <scope>NUCLEOTIDE SEQUENCE</scope>
    <source>
        <strain evidence="6">CBS 508.74</strain>
    </source>
</reference>
<protein>
    <submittedName>
        <fullName evidence="6">S-adenosyl-L-methionine-dependent methyltransferase</fullName>
    </submittedName>
</protein>
<evidence type="ECO:0000313" key="6">
    <source>
        <dbReference type="EMBL" id="KAK4109157.1"/>
    </source>
</evidence>
<sequence length="425" mass="48048">MANAAAIEKTEKLLQELRVYDGSSSTQAALIHQLDEIRNSLQQPREIANYYIKKGLVLIIINTCVELGVFDAVLPDTPASAEDIADKVGVDASILTRFLRAPMVEGFFSLAAPDGNKPQNPPSSPYLYRHTPASLSLRGLPAHTWWRTALTLPMSRFWRTPDYIRSHSTAELQDSRHNALAWAMGLESEGLTFFEALDRDKQYAGFWWSAMGMAEYGFGSFPWAKLWEDVSRKQDGRDRVFVVDVGGGRGKRLVEIIRELGEVKDKEPSLKPMMVLEDLGGVIGGETPVSIEGVKNVVYDFFQQGAEQPVKGAHVYHLRHVLHDYYDEKARQILKQVVDAMRPDSRVILCEYIIPEEHDLGHEIFPYVMDFLLFLAGGLERTHRQWQQLLDSVGLEIMNIWPSKDGHPEVDIEACLKDTKPERSL</sequence>
<dbReference type="InterPro" id="IPR036390">
    <property type="entry name" value="WH_DNA-bd_sf"/>
</dbReference>
<dbReference type="SUPFAM" id="SSF53335">
    <property type="entry name" value="S-adenosyl-L-methionine-dependent methyltransferases"/>
    <property type="match status" value="1"/>
</dbReference>
<keyword evidence="2" id="KW-0808">Transferase</keyword>
<reference evidence="6" key="1">
    <citation type="journal article" date="2023" name="Mol. Phylogenet. Evol.">
        <title>Genome-scale phylogeny and comparative genomics of the fungal order Sordariales.</title>
        <authorList>
            <person name="Hensen N."/>
            <person name="Bonometti L."/>
            <person name="Westerberg I."/>
            <person name="Brannstrom I.O."/>
            <person name="Guillou S."/>
            <person name="Cros-Aarteil S."/>
            <person name="Calhoun S."/>
            <person name="Haridas S."/>
            <person name="Kuo A."/>
            <person name="Mondo S."/>
            <person name="Pangilinan J."/>
            <person name="Riley R."/>
            <person name="LaButti K."/>
            <person name="Andreopoulos B."/>
            <person name="Lipzen A."/>
            <person name="Chen C."/>
            <person name="Yan M."/>
            <person name="Daum C."/>
            <person name="Ng V."/>
            <person name="Clum A."/>
            <person name="Steindorff A."/>
            <person name="Ohm R.A."/>
            <person name="Martin F."/>
            <person name="Silar P."/>
            <person name="Natvig D.O."/>
            <person name="Lalanne C."/>
            <person name="Gautier V."/>
            <person name="Ament-Velasquez S.L."/>
            <person name="Kruys A."/>
            <person name="Hutchinson M.I."/>
            <person name="Powell A.J."/>
            <person name="Barry K."/>
            <person name="Miller A.N."/>
            <person name="Grigoriev I.V."/>
            <person name="Debuchy R."/>
            <person name="Gladieux P."/>
            <person name="Hiltunen Thoren M."/>
            <person name="Johannesson H."/>
        </authorList>
    </citation>
    <scope>NUCLEOTIDE SEQUENCE</scope>
    <source>
        <strain evidence="6">CBS 508.74</strain>
    </source>
</reference>
<dbReference type="GO" id="GO:0032259">
    <property type="term" value="P:methylation"/>
    <property type="evidence" value="ECO:0007669"/>
    <property type="project" value="UniProtKB-KW"/>
</dbReference>
<evidence type="ECO:0000256" key="2">
    <source>
        <dbReference type="ARBA" id="ARBA00022679"/>
    </source>
</evidence>
<dbReference type="InterPro" id="IPR029063">
    <property type="entry name" value="SAM-dependent_MTases_sf"/>
</dbReference>